<dbReference type="Proteomes" id="UP000322887">
    <property type="component" value="Chromosome"/>
</dbReference>
<name>A0ABX5YEU0_9PLAN</name>
<keyword evidence="2" id="KW-1185">Reference proteome</keyword>
<accession>A0ABX5YEU0</accession>
<reference evidence="1 2" key="1">
    <citation type="submission" date="2019-08" db="EMBL/GenBank/DDBJ databases">
        <title>Deep-cultivation of Planctomycetes and their phenomic and genomic characterization uncovers novel biology.</title>
        <authorList>
            <person name="Wiegand S."/>
            <person name="Jogler M."/>
            <person name="Boedeker C."/>
            <person name="Pinto D."/>
            <person name="Vollmers J."/>
            <person name="Rivas-Marin E."/>
            <person name="Kohn T."/>
            <person name="Peeters S.H."/>
            <person name="Heuer A."/>
            <person name="Rast P."/>
            <person name="Oberbeckmann S."/>
            <person name="Bunk B."/>
            <person name="Jeske O."/>
            <person name="Meyerdierks A."/>
            <person name="Storesund J.E."/>
            <person name="Kallscheuer N."/>
            <person name="Luecker S."/>
            <person name="Lage O.M."/>
            <person name="Pohl T."/>
            <person name="Merkel B.J."/>
            <person name="Hornburger P."/>
            <person name="Mueller R.-W."/>
            <person name="Bruemmer F."/>
            <person name="Labrenz M."/>
            <person name="Spormann A.M."/>
            <person name="Op den Camp H."/>
            <person name="Overmann J."/>
            <person name="Amann R."/>
            <person name="Jetten M.S.M."/>
            <person name="Mascher T."/>
            <person name="Medema M.H."/>
            <person name="Devos D.P."/>
            <person name="Kaster A.-K."/>
            <person name="Ovreas L."/>
            <person name="Rohde M."/>
            <person name="Galperin M.Y."/>
            <person name="Jogler C."/>
        </authorList>
    </citation>
    <scope>NUCLEOTIDE SEQUENCE [LARGE SCALE GENOMIC DNA]</scope>
    <source>
        <strain evidence="1 2">DSM 8797</strain>
    </source>
</reference>
<dbReference type="InterPro" id="IPR017504">
    <property type="entry name" value="CHP03067_Planctomycetes"/>
</dbReference>
<evidence type="ECO:0000313" key="1">
    <source>
        <dbReference type="EMBL" id="QEG14188.1"/>
    </source>
</evidence>
<evidence type="ECO:0000313" key="2">
    <source>
        <dbReference type="Proteomes" id="UP000322887"/>
    </source>
</evidence>
<dbReference type="GeneID" id="98644726"/>
<dbReference type="EMBL" id="CP042910">
    <property type="protein sequence ID" value="QEG14188.1"/>
    <property type="molecule type" value="Genomic_DNA"/>
</dbReference>
<dbReference type="NCBIfam" id="TIGR03067">
    <property type="entry name" value="Planc_TIGR03067"/>
    <property type="match status" value="1"/>
</dbReference>
<dbReference type="RefSeq" id="WP_002644908.1">
    <property type="nucleotide sequence ID" value="NZ_CP042910.1"/>
</dbReference>
<protein>
    <recommendedName>
        <fullName evidence="3">TIGR03067 domain-containing protein</fullName>
    </recommendedName>
</protein>
<proteinExistence type="predicted"/>
<organism evidence="1 2">
    <name type="scientific">Gimesia maris</name>
    <dbReference type="NCBI Taxonomy" id="122"/>
    <lineage>
        <taxon>Bacteria</taxon>
        <taxon>Pseudomonadati</taxon>
        <taxon>Planctomycetota</taxon>
        <taxon>Planctomycetia</taxon>
        <taxon>Planctomycetales</taxon>
        <taxon>Planctomycetaceae</taxon>
        <taxon>Gimesia</taxon>
    </lineage>
</organism>
<gene>
    <name evidence="1" type="ORF">GmarT_00210</name>
</gene>
<sequence length="160" mass="17697">MNMNFASNILLLFVSIMQVQELSAAAPPKQEVSQALQQFAGTWKIVSSEPAGATKEATQLVFHKDLTYAALDQQGKELWSGTFDLDPTAMPKRWDHRSQAAQKEGGDVLGIYELDGDRLKVSCVVGAWKEKKWTGKPRPNVFKLPEADVVLNLQRKAASP</sequence>
<evidence type="ECO:0008006" key="3">
    <source>
        <dbReference type="Google" id="ProtNLM"/>
    </source>
</evidence>